<evidence type="ECO:0000256" key="4">
    <source>
        <dbReference type="ARBA" id="ARBA00023065"/>
    </source>
</evidence>
<comment type="subunit">
    <text evidence="7">Has multiple subunits with at least A(3), B(3), C, D, E, F, H, I and proteolipid K(x).</text>
</comment>
<dbReference type="Proteomes" id="UP000185779">
    <property type="component" value="Unassembled WGS sequence"/>
</dbReference>
<protein>
    <recommendedName>
        <fullName evidence="7">A-type ATP synthase subunit F</fullName>
    </recommendedName>
</protein>
<keyword evidence="4 7" id="KW-0406">Ion transport</keyword>
<evidence type="ECO:0000256" key="3">
    <source>
        <dbReference type="ARBA" id="ARBA00022781"/>
    </source>
</evidence>
<dbReference type="Gene3D" id="3.40.50.10580">
    <property type="entry name" value="ATPase, V1 complex, subunit F"/>
    <property type="match status" value="1"/>
</dbReference>
<dbReference type="EMBL" id="DRIE01000056">
    <property type="protein sequence ID" value="HEC56921.1"/>
    <property type="molecule type" value="Genomic_DNA"/>
</dbReference>
<keyword evidence="6 7" id="KW-0066">ATP synthesis</keyword>
<evidence type="ECO:0000313" key="10">
    <source>
        <dbReference type="EMBL" id="OFV65739.1"/>
    </source>
</evidence>
<dbReference type="GO" id="GO:0046961">
    <property type="term" value="F:proton-transporting ATPase activity, rotational mechanism"/>
    <property type="evidence" value="ECO:0007669"/>
    <property type="project" value="InterPro"/>
</dbReference>
<dbReference type="GO" id="GO:0005524">
    <property type="term" value="F:ATP binding"/>
    <property type="evidence" value="ECO:0007669"/>
    <property type="project" value="UniProtKB-UniRule"/>
</dbReference>
<dbReference type="InterPro" id="IPR036906">
    <property type="entry name" value="ATPase_V1_fsu_sf"/>
</dbReference>
<reference evidence="8" key="2">
    <citation type="journal article" date="2020" name="mSystems">
        <title>Genome- and Community-Level Interaction Insights into Carbon Utilization and Element Cycling Functions of Hydrothermarchaeota in Hydrothermal Sediment.</title>
        <authorList>
            <person name="Zhou Z."/>
            <person name="Liu Y."/>
            <person name="Xu W."/>
            <person name="Pan J."/>
            <person name="Luo Z.H."/>
            <person name="Li M."/>
        </authorList>
    </citation>
    <scope>NUCLEOTIDE SEQUENCE [LARGE SCALE GENOMIC DNA]</scope>
    <source>
        <strain evidence="8">HyVt-185</strain>
        <strain evidence="9">HyVt-386</strain>
    </source>
</reference>
<comment type="similarity">
    <text evidence="1 7">Belongs to the V-ATPase F subunit family.</text>
</comment>
<dbReference type="Proteomes" id="UP000885936">
    <property type="component" value="Unassembled WGS sequence"/>
</dbReference>
<evidence type="ECO:0000313" key="9">
    <source>
        <dbReference type="EMBL" id="HEC56921.1"/>
    </source>
</evidence>
<dbReference type="Pfam" id="PF01990">
    <property type="entry name" value="ATP-synt_F"/>
    <property type="match status" value="1"/>
</dbReference>
<evidence type="ECO:0000313" key="11">
    <source>
        <dbReference type="Proteomes" id="UP000185779"/>
    </source>
</evidence>
<gene>
    <name evidence="7" type="primary">atpF</name>
    <name evidence="8" type="ORF">ENG09_05740</name>
    <name evidence="9" type="ORF">ENI32_03425</name>
    <name evidence="10" type="ORF">SBU_001322</name>
</gene>
<organism evidence="10 11">
    <name type="scientific">Candidatus Syntropharchaeum butanivorans</name>
    <dbReference type="NCBI Taxonomy" id="1839936"/>
    <lineage>
        <taxon>Archaea</taxon>
        <taxon>Methanobacteriati</taxon>
        <taxon>Methanobacteriota</taxon>
        <taxon>Stenosarchaea group</taxon>
        <taxon>Methanomicrobia</taxon>
        <taxon>Methanosarcinales</taxon>
        <taxon>ANME-2 cluster</taxon>
        <taxon>Candidatus Syntropharchaeum</taxon>
    </lineage>
</organism>
<dbReference type="EMBL" id="DQZR01000243">
    <property type="protein sequence ID" value="HDM36729.1"/>
    <property type="molecule type" value="Genomic_DNA"/>
</dbReference>
<dbReference type="InterPro" id="IPR022944">
    <property type="entry name" value="ATPase_V1-cplx_fsu_bac/arc"/>
</dbReference>
<comment type="caution">
    <text evidence="10">The sequence shown here is derived from an EMBL/GenBank/DDBJ whole genome shotgun (WGS) entry which is preliminary data.</text>
</comment>
<keyword evidence="3 7" id="KW-0375">Hydrogen ion transport</keyword>
<dbReference type="InterPro" id="IPR008218">
    <property type="entry name" value="ATPase_V1-cplx_f_g_su"/>
</dbReference>
<dbReference type="STRING" id="1839936.SBU_001322"/>
<dbReference type="NCBIfam" id="NF003047">
    <property type="entry name" value="PRK03957.1"/>
    <property type="match status" value="1"/>
</dbReference>
<dbReference type="GO" id="GO:0005886">
    <property type="term" value="C:plasma membrane"/>
    <property type="evidence" value="ECO:0007669"/>
    <property type="project" value="UniProtKB-SubCell"/>
</dbReference>
<evidence type="ECO:0000256" key="5">
    <source>
        <dbReference type="ARBA" id="ARBA00023136"/>
    </source>
</evidence>
<accession>A0A1F2P3A2</accession>
<dbReference type="GO" id="GO:0046933">
    <property type="term" value="F:proton-transporting ATP synthase activity, rotational mechanism"/>
    <property type="evidence" value="ECO:0007669"/>
    <property type="project" value="UniProtKB-UniRule"/>
</dbReference>
<evidence type="ECO:0000256" key="6">
    <source>
        <dbReference type="ARBA" id="ARBA00023310"/>
    </source>
</evidence>
<proteinExistence type="inferred from homology"/>
<evidence type="ECO:0000256" key="2">
    <source>
        <dbReference type="ARBA" id="ARBA00022448"/>
    </source>
</evidence>
<dbReference type="AlphaFoldDB" id="A0A1F2P3A2"/>
<keyword evidence="11" id="KW-1185">Reference proteome</keyword>
<evidence type="ECO:0000256" key="7">
    <source>
        <dbReference type="HAMAP-Rule" id="MF_00312"/>
    </source>
</evidence>
<name>A0A1F2P3A2_9EURY</name>
<reference evidence="10 11" key="1">
    <citation type="submission" date="2016-05" db="EMBL/GenBank/DDBJ databases">
        <title>Microbial consortia oxidize butane by reversing methanogenesis.</title>
        <authorList>
            <person name="Laso-Perez R."/>
            <person name="Richter M."/>
            <person name="Wegener G."/>
            <person name="Musat F."/>
        </authorList>
    </citation>
    <scope>NUCLEOTIDE SEQUENCE [LARGE SCALE GENOMIC DNA]</scope>
    <source>
        <strain evidence="10">BOX1</strain>
    </source>
</reference>
<dbReference type="HAMAP" id="MF_00312">
    <property type="entry name" value="ATP_synth_F_arch"/>
    <property type="match status" value="1"/>
</dbReference>
<evidence type="ECO:0000256" key="1">
    <source>
        <dbReference type="ARBA" id="ARBA00010148"/>
    </source>
</evidence>
<keyword evidence="2 7" id="KW-0813">Transport</keyword>
<dbReference type="EMBL" id="LYOR01000007">
    <property type="protein sequence ID" value="OFV65739.1"/>
    <property type="molecule type" value="Genomic_DNA"/>
</dbReference>
<sequence>MDIAVIADPDTATGLRLAGVSRTWEVKDPKDASSILDELSSDERCGIIITTERIADEIRDKIDEINSKKKGITPIIVEIPDKRGKIEREVDPLRELVKKAIGVEI</sequence>
<comment type="function">
    <text evidence="7">Component of the A-type ATP synthase that produces ATP from ADP in the presence of a proton gradient across the membrane.</text>
</comment>
<evidence type="ECO:0000313" key="8">
    <source>
        <dbReference type="EMBL" id="HDM36729.1"/>
    </source>
</evidence>
<keyword evidence="5 7" id="KW-0472">Membrane</keyword>
<comment type="subcellular location">
    <subcellularLocation>
        <location evidence="7">Cell membrane</location>
        <topology evidence="7">Peripheral membrane protein</topology>
    </subcellularLocation>
</comment>
<dbReference type="GO" id="GO:0042777">
    <property type="term" value="P:proton motive force-driven plasma membrane ATP synthesis"/>
    <property type="evidence" value="ECO:0007669"/>
    <property type="project" value="UniProtKB-UniRule"/>
</dbReference>
<dbReference type="SUPFAM" id="SSF159468">
    <property type="entry name" value="AtpF-like"/>
    <property type="match status" value="1"/>
</dbReference>
<keyword evidence="7" id="KW-1003">Cell membrane</keyword>
<dbReference type="Proteomes" id="UP000885863">
    <property type="component" value="Unassembled WGS sequence"/>
</dbReference>